<dbReference type="RefSeq" id="WP_345275420.1">
    <property type="nucleotide sequence ID" value="NZ_BAABJW010000001.1"/>
</dbReference>
<dbReference type="SUPFAM" id="SSF53756">
    <property type="entry name" value="UDP-Glycosyltransferase/glycogen phosphorylase"/>
    <property type="match status" value="1"/>
</dbReference>
<reference evidence="2" key="1">
    <citation type="journal article" date="2019" name="Int. J. Syst. Evol. Microbiol.">
        <title>The Global Catalogue of Microorganisms (GCM) 10K type strain sequencing project: providing services to taxonomists for standard genome sequencing and annotation.</title>
        <authorList>
            <consortium name="The Broad Institute Genomics Platform"/>
            <consortium name="The Broad Institute Genome Sequencing Center for Infectious Disease"/>
            <person name="Wu L."/>
            <person name="Ma J."/>
        </authorList>
    </citation>
    <scope>NUCLEOTIDE SEQUENCE [LARGE SCALE GENOMIC DNA]</scope>
    <source>
        <strain evidence="2">JCM 18325</strain>
    </source>
</reference>
<dbReference type="Proteomes" id="UP001501433">
    <property type="component" value="Unassembled WGS sequence"/>
</dbReference>
<organism evidence="1 2">
    <name type="scientific">Litoribaculum gwangyangense</name>
    <dbReference type="NCBI Taxonomy" id="1130722"/>
    <lineage>
        <taxon>Bacteria</taxon>
        <taxon>Pseudomonadati</taxon>
        <taxon>Bacteroidota</taxon>
        <taxon>Flavobacteriia</taxon>
        <taxon>Flavobacteriales</taxon>
        <taxon>Flavobacteriaceae</taxon>
        <taxon>Litoribaculum</taxon>
    </lineage>
</organism>
<evidence type="ECO:0000313" key="1">
    <source>
        <dbReference type="EMBL" id="GAA4802450.1"/>
    </source>
</evidence>
<comment type="caution">
    <text evidence="1">The sequence shown here is derived from an EMBL/GenBank/DDBJ whole genome shotgun (WGS) entry which is preliminary data.</text>
</comment>
<dbReference type="Pfam" id="PF13692">
    <property type="entry name" value="Glyco_trans_1_4"/>
    <property type="match status" value="1"/>
</dbReference>
<protein>
    <submittedName>
        <fullName evidence="1">Glycosyltransferase family 4 protein</fullName>
    </submittedName>
</protein>
<dbReference type="Gene3D" id="3.40.50.2000">
    <property type="entry name" value="Glycogen Phosphorylase B"/>
    <property type="match status" value="1"/>
</dbReference>
<sequence length="354" mass="41951">MRLLFFPKYTEKGASSRYRTYQYLHYFNDYEIEVFPFFDNRYTPSQSFKSIKGVFYVAFCYFRRCLNMLRIKRSDLVFLEYEFMPYLPFNTFFFKLFNINYIVDYDDAIFHNYDLHPNRFIRFLLKDKVSKVIKFSKTVITGSPYLTGFAKKYNQNVVEIPTSINLNKYNTNNNPISSKFIIGWIGSKATSYNLLSLISVFESLKAKDLNFEIRCIGFDRELENQFKNLPFFIVDWNSETEVEEISKFSVGIMPLENTAFNKGKCAFKLIQYMACGIPTISTPLPANIKVNRNNFNLFANSKDEWINAFIELNKNPKRFKEIGHLNRIIVENHYSIQSNINLYKNIFKSTYCVF</sequence>
<gene>
    <name evidence="1" type="ORF">GCM10023330_05690</name>
</gene>
<evidence type="ECO:0000313" key="2">
    <source>
        <dbReference type="Proteomes" id="UP001501433"/>
    </source>
</evidence>
<name>A0ABP9C0U6_9FLAO</name>
<keyword evidence="2" id="KW-1185">Reference proteome</keyword>
<proteinExistence type="predicted"/>
<accession>A0ABP9C0U6</accession>
<dbReference type="EMBL" id="BAABJW010000001">
    <property type="protein sequence ID" value="GAA4802450.1"/>
    <property type="molecule type" value="Genomic_DNA"/>
</dbReference>